<reference evidence="2" key="1">
    <citation type="submission" date="2017-12" db="EMBL/GenBank/DDBJ databases">
        <title>High-resolution comparative analysis of great ape genomes.</title>
        <authorList>
            <person name="Pollen A."/>
            <person name="Hastie A."/>
            <person name="Hormozdiari F."/>
            <person name="Dougherty M."/>
            <person name="Liu R."/>
            <person name="Chaisson M."/>
            <person name="Hoppe E."/>
            <person name="Hill C."/>
            <person name="Pang A."/>
            <person name="Hillier L."/>
            <person name="Baker C."/>
            <person name="Armstrong J."/>
            <person name="Shendure J."/>
            <person name="Paten B."/>
            <person name="Wilson R."/>
            <person name="Chao H."/>
            <person name="Schneider V."/>
            <person name="Ventura M."/>
            <person name="Kronenberg Z."/>
            <person name="Murali S."/>
            <person name="Gordon D."/>
            <person name="Cantsilieris S."/>
            <person name="Munson K."/>
            <person name="Nelson B."/>
            <person name="Raja A."/>
            <person name="Underwood J."/>
            <person name="Diekhans M."/>
            <person name="Fiddes I."/>
            <person name="Haussler D."/>
            <person name="Eichler E."/>
        </authorList>
    </citation>
    <scope>NUCLEOTIDE SEQUENCE [LARGE SCALE GENOMIC DNA]</scope>
    <source>
        <strain evidence="2">Susie</strain>
    </source>
</reference>
<protein>
    <submittedName>
        <fullName evidence="2">T0147093 isoform 1</fullName>
    </submittedName>
</protein>
<comment type="caution">
    <text evidence="2">The sequence shown here is derived from an EMBL/GenBank/DDBJ whole genome shotgun (WGS) entry which is preliminary data.</text>
</comment>
<feature type="non-terminal residue" evidence="2">
    <location>
        <position position="54"/>
    </location>
</feature>
<proteinExistence type="predicted"/>
<organism evidence="2">
    <name type="scientific">Pongo abelii</name>
    <name type="common">Sumatran orangutan</name>
    <name type="synonym">Pongo pygmaeus abelii</name>
    <dbReference type="NCBI Taxonomy" id="9601"/>
    <lineage>
        <taxon>Eukaryota</taxon>
        <taxon>Metazoa</taxon>
        <taxon>Chordata</taxon>
        <taxon>Craniata</taxon>
        <taxon>Vertebrata</taxon>
        <taxon>Euteleostomi</taxon>
        <taxon>Mammalia</taxon>
        <taxon>Eutheria</taxon>
        <taxon>Euarchontoglires</taxon>
        <taxon>Primates</taxon>
        <taxon>Haplorrhini</taxon>
        <taxon>Catarrhini</taxon>
        <taxon>Hominidae</taxon>
        <taxon>Pongo</taxon>
    </lineage>
</organism>
<name>A0A2J8SPB1_PONAB</name>
<evidence type="ECO:0000256" key="1">
    <source>
        <dbReference type="SAM" id="Phobius"/>
    </source>
</evidence>
<feature type="transmembrane region" description="Helical" evidence="1">
    <location>
        <begin position="24"/>
        <end position="48"/>
    </location>
</feature>
<gene>
    <name evidence="2" type="ORF">CR201_G0041476</name>
</gene>
<dbReference type="AlphaFoldDB" id="A0A2J8SPB1"/>
<keyword evidence="1" id="KW-0472">Membrane</keyword>
<sequence>MTVMLSSATSDTSAAERAIFSEGLAVVLAPLFLVFLSYGRILVAVLGLRSAGGR</sequence>
<keyword evidence="1" id="KW-0812">Transmembrane</keyword>
<accession>A0A2J8SPB1</accession>
<evidence type="ECO:0000313" key="2">
    <source>
        <dbReference type="EMBL" id="PNJ22589.1"/>
    </source>
</evidence>
<dbReference type="EMBL" id="NDHI03003557">
    <property type="protein sequence ID" value="PNJ22589.1"/>
    <property type="molecule type" value="Genomic_DNA"/>
</dbReference>
<keyword evidence="1" id="KW-1133">Transmembrane helix</keyword>